<feature type="region of interest" description="Disordered" evidence="1">
    <location>
        <begin position="26"/>
        <end position="71"/>
    </location>
</feature>
<name>A0AA88Q980_9TELE</name>
<evidence type="ECO:0000313" key="3">
    <source>
        <dbReference type="Proteomes" id="UP001187343"/>
    </source>
</evidence>
<dbReference type="EMBL" id="JAUYZG010000001">
    <property type="protein sequence ID" value="KAK2917112.1"/>
    <property type="molecule type" value="Genomic_DNA"/>
</dbReference>
<dbReference type="AlphaFoldDB" id="A0AA88Q980"/>
<dbReference type="Proteomes" id="UP001187343">
    <property type="component" value="Unassembled WGS sequence"/>
</dbReference>
<proteinExistence type="predicted"/>
<organism evidence="2 3">
    <name type="scientific">Cirrhinus molitorella</name>
    <name type="common">mud carp</name>
    <dbReference type="NCBI Taxonomy" id="172907"/>
    <lineage>
        <taxon>Eukaryota</taxon>
        <taxon>Metazoa</taxon>
        <taxon>Chordata</taxon>
        <taxon>Craniata</taxon>
        <taxon>Vertebrata</taxon>
        <taxon>Euteleostomi</taxon>
        <taxon>Actinopterygii</taxon>
        <taxon>Neopterygii</taxon>
        <taxon>Teleostei</taxon>
        <taxon>Ostariophysi</taxon>
        <taxon>Cypriniformes</taxon>
        <taxon>Cyprinidae</taxon>
        <taxon>Labeoninae</taxon>
        <taxon>Labeonini</taxon>
        <taxon>Cirrhinus</taxon>
    </lineage>
</organism>
<evidence type="ECO:0000313" key="2">
    <source>
        <dbReference type="EMBL" id="KAK2917112.1"/>
    </source>
</evidence>
<comment type="caution">
    <text evidence="2">The sequence shown here is derived from an EMBL/GenBank/DDBJ whole genome shotgun (WGS) entry which is preliminary data.</text>
</comment>
<gene>
    <name evidence="2" type="ORF">Q8A67_001486</name>
</gene>
<evidence type="ECO:0000256" key="1">
    <source>
        <dbReference type="SAM" id="MobiDB-lite"/>
    </source>
</evidence>
<sequence>MVVHKFREAKVKSAVFERYIPRRRKCHSAHAPEPAAGPSWWQEQKASVAARAPPPRIEAEIGPQGSYQLSL</sequence>
<accession>A0AA88Q980</accession>
<protein>
    <submittedName>
        <fullName evidence="2">Uncharacterized protein</fullName>
    </submittedName>
</protein>
<reference evidence="2" key="1">
    <citation type="submission" date="2023-08" db="EMBL/GenBank/DDBJ databases">
        <title>Chromosome-level Genome Assembly of mud carp (Cirrhinus molitorella).</title>
        <authorList>
            <person name="Liu H."/>
        </authorList>
    </citation>
    <scope>NUCLEOTIDE SEQUENCE</scope>
    <source>
        <strain evidence="2">Prfri</strain>
        <tissue evidence="2">Muscle</tissue>
    </source>
</reference>
<keyword evidence="3" id="KW-1185">Reference proteome</keyword>